<dbReference type="InterPro" id="IPR036322">
    <property type="entry name" value="WD40_repeat_dom_sf"/>
</dbReference>
<sequence length="1139" mass="125991">MQLGHQAPVSAVRWVNDGKHLVSLAEDGSIIFWDAKSGIILDRVQVPGRWPNEPNSRRLYYYNFDVRRDGKTATLIFTEDGKNRVTEPDFCPLTANRGGFWCSFSLNLETREIAGDQTVIVPDDIQGPGDEEPFPLSPDGLLRPGPNHDNGIPGLIDPNDENYAFNDSTCTSRARCRYGVNLVPQDDDKQTIALTGSPRSYLTDVDVTADGRYLVKIESLRNDTESRIETLDLFGSTETNGFLPGRPYHDVRWLDEGRYMLFSNGYFATNDMPKALEGFPPALIVDQDCAKEDSCSAVESYGDMQALSGDNQFLGVGSLSGCFKSGLRHECPVEFEEMSSNGSATHLPLAASVSIYTSAGKWRLMKQPDWDRQTITAIKLSPNLKQLAVATRERDDDLTNPDSEQLLRVWLFDVSGETLVSPPREIAKFVHPLSATIENLLFDTPDGMRREDHFAEIIREGGISFDNDSTIENLYFTPDGRKILFTQSISAHYQDSDLVVVDSSGTAELIRVSDTSTDIVPISNDRAVDLYKRQIIDIGKGEVVASIAGSFALTTGGPIEQAKLFWAATEDGAIEFWDSENFTKLLTFYTFPDNRFFAVTPEGRYDTNLSPDTDMVRWIVPDAPWQSLAPQTFMRDFYQPGLYRKLLECRAAGDCATTFKSLPSFADLTRVLPQVKIVDVSENKDGRQATVTFEAIEGFDKNAVNGGTRSGLFSPRLFLNNRLIGQYPDEPYVVGADVSDANETLDQWRKKNRIKIKPDADGIYRYALTVPLPTRPGTEQLNFSAYAFNESRIKSDTATFVYQRKIKPAPRKPRAYVISTGINDYHEDRLDLNYAEPDARLIADRLKNIPGYEVRQLVLAGNGSADGRPKPTDKLSVQSALALVMSERDRGKNLARLRRAGVDAQMLEASTADDIVIISFSGHGWADKDGDFYLLPSDGKWPDSQNLPDVSTLLSTTDITYLLRATQAADISLIIDACHSGASVDSGDFKPGPMGDRGLGQLAFDKGIRILTAAQASDVALEDASLSHGLLTYALAGDDGGGITADSGHAERDENGRILLDKWLSYAVKRLPELATDKRLSGLGSADRSNGSSFFFPGRTASRKQKIQQPVLFDFNSRPSFIALRVQLEGRDTASDKRQ</sequence>
<protein>
    <recommendedName>
        <fullName evidence="4">Peptidase C14 caspase domain-containing protein</fullName>
    </recommendedName>
</protein>
<keyword evidence="6" id="KW-1185">Reference proteome</keyword>
<evidence type="ECO:0000313" key="6">
    <source>
        <dbReference type="Proteomes" id="UP000501600"/>
    </source>
</evidence>
<dbReference type="Pfam" id="PF00400">
    <property type="entry name" value="WD40"/>
    <property type="match status" value="1"/>
</dbReference>
<dbReference type="InterPro" id="IPR011600">
    <property type="entry name" value="Pept_C14_caspase"/>
</dbReference>
<evidence type="ECO:0000259" key="4">
    <source>
        <dbReference type="Pfam" id="PF00656"/>
    </source>
</evidence>
<organism evidence="5 6">
    <name type="scientific">Parasphingorhabdus halotolerans</name>
    <dbReference type="NCBI Taxonomy" id="2725558"/>
    <lineage>
        <taxon>Bacteria</taxon>
        <taxon>Pseudomonadati</taxon>
        <taxon>Pseudomonadota</taxon>
        <taxon>Alphaproteobacteria</taxon>
        <taxon>Sphingomonadales</taxon>
        <taxon>Sphingomonadaceae</taxon>
        <taxon>Parasphingorhabdus</taxon>
    </lineage>
</organism>
<evidence type="ECO:0000256" key="1">
    <source>
        <dbReference type="ARBA" id="ARBA00022574"/>
    </source>
</evidence>
<dbReference type="PROSITE" id="PS50294">
    <property type="entry name" value="WD_REPEATS_REGION"/>
    <property type="match status" value="1"/>
</dbReference>
<keyword evidence="1 3" id="KW-0853">WD repeat</keyword>
<dbReference type="InterPro" id="IPR019775">
    <property type="entry name" value="WD40_repeat_CS"/>
</dbReference>
<evidence type="ECO:0000313" key="5">
    <source>
        <dbReference type="EMBL" id="QJB68523.1"/>
    </source>
</evidence>
<dbReference type="Pfam" id="PF00656">
    <property type="entry name" value="Peptidase_C14"/>
    <property type="match status" value="1"/>
</dbReference>
<dbReference type="InterPro" id="IPR015943">
    <property type="entry name" value="WD40/YVTN_repeat-like_dom_sf"/>
</dbReference>
<name>A0A6H2DKL0_9SPHN</name>
<evidence type="ECO:0000256" key="2">
    <source>
        <dbReference type="ARBA" id="ARBA00022737"/>
    </source>
</evidence>
<dbReference type="SUPFAM" id="SSF82171">
    <property type="entry name" value="DPP6 N-terminal domain-like"/>
    <property type="match status" value="1"/>
</dbReference>
<keyword evidence="2" id="KW-0677">Repeat</keyword>
<dbReference type="InterPro" id="IPR001680">
    <property type="entry name" value="WD40_rpt"/>
</dbReference>
<dbReference type="AlphaFoldDB" id="A0A6H2DKL0"/>
<reference evidence="5 6" key="1">
    <citation type="submission" date="2020-04" db="EMBL/GenBank/DDBJ databases">
        <title>Genome sequence for Sphingorhabdus sp. strain M1.</title>
        <authorList>
            <person name="Park S.-J."/>
        </authorList>
    </citation>
    <scope>NUCLEOTIDE SEQUENCE [LARGE SCALE GENOMIC DNA]</scope>
    <source>
        <strain evidence="5 6">JK6</strain>
    </source>
</reference>
<dbReference type="KEGG" id="phao:HF685_03815"/>
<dbReference type="GO" id="GO:0004197">
    <property type="term" value="F:cysteine-type endopeptidase activity"/>
    <property type="evidence" value="ECO:0007669"/>
    <property type="project" value="InterPro"/>
</dbReference>
<dbReference type="Gene3D" id="2.130.10.10">
    <property type="entry name" value="YVTN repeat-like/Quinoprotein amine dehydrogenase"/>
    <property type="match status" value="1"/>
</dbReference>
<feature type="domain" description="Peptidase C14 caspase" evidence="4">
    <location>
        <begin position="821"/>
        <end position="1003"/>
    </location>
</feature>
<feature type="repeat" description="WD" evidence="3">
    <location>
        <begin position="2"/>
        <end position="43"/>
    </location>
</feature>
<dbReference type="EMBL" id="CP051217">
    <property type="protein sequence ID" value="QJB68523.1"/>
    <property type="molecule type" value="Genomic_DNA"/>
</dbReference>
<evidence type="ECO:0000256" key="3">
    <source>
        <dbReference type="PROSITE-ProRule" id="PRU00221"/>
    </source>
</evidence>
<dbReference type="Proteomes" id="UP000501600">
    <property type="component" value="Chromosome"/>
</dbReference>
<dbReference type="PROSITE" id="PS50082">
    <property type="entry name" value="WD_REPEATS_2"/>
    <property type="match status" value="1"/>
</dbReference>
<dbReference type="SUPFAM" id="SSF50978">
    <property type="entry name" value="WD40 repeat-like"/>
    <property type="match status" value="1"/>
</dbReference>
<dbReference type="Gene3D" id="3.40.50.1460">
    <property type="match status" value="1"/>
</dbReference>
<dbReference type="GO" id="GO:0006508">
    <property type="term" value="P:proteolysis"/>
    <property type="evidence" value="ECO:0007669"/>
    <property type="project" value="InterPro"/>
</dbReference>
<gene>
    <name evidence="5" type="ORF">HF685_03815</name>
</gene>
<dbReference type="PROSITE" id="PS00678">
    <property type="entry name" value="WD_REPEATS_1"/>
    <property type="match status" value="1"/>
</dbReference>
<accession>A0A6H2DKL0</accession>
<proteinExistence type="predicted"/>